<dbReference type="AlphaFoldDB" id="A0A6P7FQN7"/>
<accession>A0A6P7FQN7</accession>
<gene>
    <name evidence="1" type="primary">LOC114331655</name>
</gene>
<sequence>MLKSILHGTRTNLESITVKYLCSGHSFLPNDTDFSDIESALKRQQRLYTPNDYIEVMRSCRKQRPLVVTQMHVEDFLGVINIEKKIANRKVTEDKEKINWLKIRSIKKKSLTHLG</sequence>
<dbReference type="InParanoid" id="A0A6P7FQN7"/>
<organism evidence="1">
    <name type="scientific">Diabrotica virgifera virgifera</name>
    <name type="common">western corn rootworm</name>
    <dbReference type="NCBI Taxonomy" id="50390"/>
    <lineage>
        <taxon>Eukaryota</taxon>
        <taxon>Metazoa</taxon>
        <taxon>Ecdysozoa</taxon>
        <taxon>Arthropoda</taxon>
        <taxon>Hexapoda</taxon>
        <taxon>Insecta</taxon>
        <taxon>Pterygota</taxon>
        <taxon>Neoptera</taxon>
        <taxon>Endopterygota</taxon>
        <taxon>Coleoptera</taxon>
        <taxon>Polyphaga</taxon>
        <taxon>Cucujiformia</taxon>
        <taxon>Chrysomeloidea</taxon>
        <taxon>Chrysomelidae</taxon>
        <taxon>Galerucinae</taxon>
        <taxon>Diabroticina</taxon>
        <taxon>Diabroticites</taxon>
        <taxon>Diabrotica</taxon>
    </lineage>
</organism>
<name>A0A6P7FQN7_DIAVI</name>
<protein>
    <submittedName>
        <fullName evidence="1">Uncharacterized protein LOC114331655</fullName>
    </submittedName>
</protein>
<evidence type="ECO:0000313" key="1">
    <source>
        <dbReference type="RefSeq" id="XP_028137082.1"/>
    </source>
</evidence>
<proteinExistence type="predicted"/>
<dbReference type="RefSeq" id="XP_028137082.1">
    <property type="nucleotide sequence ID" value="XM_028281281.1"/>
</dbReference>
<reference evidence="1" key="1">
    <citation type="submission" date="2025-08" db="UniProtKB">
        <authorList>
            <consortium name="RefSeq"/>
        </authorList>
    </citation>
    <scope>IDENTIFICATION</scope>
    <source>
        <tissue evidence="1">Whole insect</tissue>
    </source>
</reference>